<evidence type="ECO:0000256" key="1">
    <source>
        <dbReference type="SAM" id="MobiDB-lite"/>
    </source>
</evidence>
<dbReference type="EMBL" id="JBBPBM010000011">
    <property type="protein sequence ID" value="KAK8564444.1"/>
    <property type="molecule type" value="Genomic_DNA"/>
</dbReference>
<evidence type="ECO:0008006" key="5">
    <source>
        <dbReference type="Google" id="ProtNLM"/>
    </source>
</evidence>
<name>A0ABR2EQY7_9ROSI</name>
<reference evidence="3 4" key="1">
    <citation type="journal article" date="2024" name="G3 (Bethesda)">
        <title>Genome assembly of Hibiscus sabdariffa L. provides insights into metabolisms of medicinal natural products.</title>
        <authorList>
            <person name="Kim T."/>
        </authorList>
    </citation>
    <scope>NUCLEOTIDE SEQUENCE [LARGE SCALE GENOMIC DNA]</scope>
    <source>
        <strain evidence="3">TK-2024</strain>
        <tissue evidence="3">Old leaves</tissue>
    </source>
</reference>
<keyword evidence="2" id="KW-0472">Membrane</keyword>
<feature type="region of interest" description="Disordered" evidence="1">
    <location>
        <begin position="123"/>
        <end position="153"/>
    </location>
</feature>
<gene>
    <name evidence="3" type="ORF">V6N12_036568</name>
</gene>
<dbReference type="PANTHER" id="PTHR33429">
    <property type="entry name" value="OS02G0708000 PROTEIN-RELATED"/>
    <property type="match status" value="1"/>
</dbReference>
<evidence type="ECO:0000313" key="3">
    <source>
        <dbReference type="EMBL" id="KAK8564444.1"/>
    </source>
</evidence>
<protein>
    <recommendedName>
        <fullName evidence="5">Transmembrane protein</fullName>
    </recommendedName>
</protein>
<organism evidence="3 4">
    <name type="scientific">Hibiscus sabdariffa</name>
    <name type="common">roselle</name>
    <dbReference type="NCBI Taxonomy" id="183260"/>
    <lineage>
        <taxon>Eukaryota</taxon>
        <taxon>Viridiplantae</taxon>
        <taxon>Streptophyta</taxon>
        <taxon>Embryophyta</taxon>
        <taxon>Tracheophyta</taxon>
        <taxon>Spermatophyta</taxon>
        <taxon>Magnoliopsida</taxon>
        <taxon>eudicotyledons</taxon>
        <taxon>Gunneridae</taxon>
        <taxon>Pentapetalae</taxon>
        <taxon>rosids</taxon>
        <taxon>malvids</taxon>
        <taxon>Malvales</taxon>
        <taxon>Malvaceae</taxon>
        <taxon>Malvoideae</taxon>
        <taxon>Hibiscus</taxon>
    </lineage>
</organism>
<keyword evidence="2" id="KW-1133">Transmembrane helix</keyword>
<keyword evidence="4" id="KW-1185">Reference proteome</keyword>
<dbReference type="PANTHER" id="PTHR33429:SF7">
    <property type="entry name" value="OS02G0708000 PROTEIN"/>
    <property type="match status" value="1"/>
</dbReference>
<dbReference type="Proteomes" id="UP001472677">
    <property type="component" value="Unassembled WGS sequence"/>
</dbReference>
<accession>A0ABR2EQY7</accession>
<feature type="region of interest" description="Disordered" evidence="1">
    <location>
        <begin position="1"/>
        <end position="28"/>
    </location>
</feature>
<evidence type="ECO:0000256" key="2">
    <source>
        <dbReference type="SAM" id="Phobius"/>
    </source>
</evidence>
<proteinExistence type="predicted"/>
<comment type="caution">
    <text evidence="3">The sequence shown here is derived from an EMBL/GenBank/DDBJ whole genome shotgun (WGS) entry which is preliminary data.</text>
</comment>
<feature type="compositionally biased region" description="Basic and acidic residues" evidence="1">
    <location>
        <begin position="128"/>
        <end position="139"/>
    </location>
</feature>
<sequence length="153" mass="16692">MSTETQQPLVMNPNGVSSGQEALLPSQSSHSDGSFGTVFVVLAVIIVVSSIACFLGRLCSRRMNQTKPSKQNRKHDPRHKVVDVELGFDGPIRTPKPIGHGGDHQIKRFEMLGNEDPRGFRSMPGGHGDFKGFELHPNGDLKGQTKHVDHAAM</sequence>
<feature type="transmembrane region" description="Helical" evidence="2">
    <location>
        <begin position="33"/>
        <end position="55"/>
    </location>
</feature>
<keyword evidence="2" id="KW-0812">Transmembrane</keyword>
<evidence type="ECO:0000313" key="4">
    <source>
        <dbReference type="Proteomes" id="UP001472677"/>
    </source>
</evidence>